<proteinExistence type="predicted"/>
<keyword evidence="3" id="KW-0804">Transcription</keyword>
<dbReference type="InterPro" id="IPR050204">
    <property type="entry name" value="AraC_XylS_family_regulators"/>
</dbReference>
<dbReference type="InterPro" id="IPR035418">
    <property type="entry name" value="AraC-bd_2"/>
</dbReference>
<dbReference type="PROSITE" id="PS01124">
    <property type="entry name" value="HTH_ARAC_FAMILY_2"/>
    <property type="match status" value="1"/>
</dbReference>
<dbReference type="Pfam" id="PF14525">
    <property type="entry name" value="AraC_binding_2"/>
    <property type="match status" value="1"/>
</dbReference>
<dbReference type="SMART" id="SM00342">
    <property type="entry name" value="HTH_ARAC"/>
    <property type="match status" value="1"/>
</dbReference>
<dbReference type="Pfam" id="PF12833">
    <property type="entry name" value="HTH_18"/>
    <property type="match status" value="1"/>
</dbReference>
<organism evidence="5 6">
    <name type="scientific">Leucobacter iarius</name>
    <dbReference type="NCBI Taxonomy" id="333963"/>
    <lineage>
        <taxon>Bacteria</taxon>
        <taxon>Bacillati</taxon>
        <taxon>Actinomycetota</taxon>
        <taxon>Actinomycetes</taxon>
        <taxon>Micrococcales</taxon>
        <taxon>Microbacteriaceae</taxon>
        <taxon>Leucobacter</taxon>
    </lineage>
</organism>
<evidence type="ECO:0000313" key="6">
    <source>
        <dbReference type="Proteomes" id="UP001500851"/>
    </source>
</evidence>
<evidence type="ECO:0000259" key="4">
    <source>
        <dbReference type="PROSITE" id="PS01124"/>
    </source>
</evidence>
<accession>A0ABN2LF23</accession>
<keyword evidence="1" id="KW-0805">Transcription regulation</keyword>
<protein>
    <submittedName>
        <fullName evidence="5">Helix-turn-helix domain-containing protein</fullName>
    </submittedName>
</protein>
<keyword evidence="2" id="KW-0238">DNA-binding</keyword>
<evidence type="ECO:0000313" key="5">
    <source>
        <dbReference type="EMBL" id="GAA1785326.1"/>
    </source>
</evidence>
<dbReference type="InterPro" id="IPR020449">
    <property type="entry name" value="Tscrpt_reg_AraC-type_HTH"/>
</dbReference>
<reference evidence="5 6" key="1">
    <citation type="journal article" date="2019" name="Int. J. Syst. Evol. Microbiol.">
        <title>The Global Catalogue of Microorganisms (GCM) 10K type strain sequencing project: providing services to taxonomists for standard genome sequencing and annotation.</title>
        <authorList>
            <consortium name="The Broad Institute Genomics Platform"/>
            <consortium name="The Broad Institute Genome Sequencing Center for Infectious Disease"/>
            <person name="Wu L."/>
            <person name="Ma J."/>
        </authorList>
    </citation>
    <scope>NUCLEOTIDE SEQUENCE [LARGE SCALE GENOMIC DNA]</scope>
    <source>
        <strain evidence="5 6">JCM 14736</strain>
    </source>
</reference>
<dbReference type="PRINTS" id="PR00032">
    <property type="entry name" value="HTHARAC"/>
</dbReference>
<dbReference type="PANTHER" id="PTHR46796:SF6">
    <property type="entry name" value="ARAC SUBFAMILY"/>
    <property type="match status" value="1"/>
</dbReference>
<evidence type="ECO:0000256" key="3">
    <source>
        <dbReference type="ARBA" id="ARBA00023163"/>
    </source>
</evidence>
<comment type="caution">
    <text evidence="5">The sequence shown here is derived from an EMBL/GenBank/DDBJ whole genome shotgun (WGS) entry which is preliminary data.</text>
</comment>
<dbReference type="InterPro" id="IPR018060">
    <property type="entry name" value="HTH_AraC"/>
</dbReference>
<name>A0ABN2LF23_9MICO</name>
<keyword evidence="6" id="KW-1185">Reference proteome</keyword>
<feature type="domain" description="HTH araC/xylS-type" evidence="4">
    <location>
        <begin position="215"/>
        <end position="316"/>
    </location>
</feature>
<dbReference type="SUPFAM" id="SSF46689">
    <property type="entry name" value="Homeodomain-like"/>
    <property type="match status" value="1"/>
</dbReference>
<dbReference type="Gene3D" id="1.10.10.60">
    <property type="entry name" value="Homeodomain-like"/>
    <property type="match status" value="1"/>
</dbReference>
<dbReference type="PANTHER" id="PTHR46796">
    <property type="entry name" value="HTH-TYPE TRANSCRIPTIONAL ACTIVATOR RHAS-RELATED"/>
    <property type="match status" value="1"/>
</dbReference>
<dbReference type="InterPro" id="IPR009057">
    <property type="entry name" value="Homeodomain-like_sf"/>
</dbReference>
<gene>
    <name evidence="5" type="ORF">GCM10009768_12770</name>
</gene>
<sequence>MTPLVPTSLDASQSMPLLDFSSFSEASSSAFVPLAIRSRKRGSFRGRMRTSEVDRLAFTELFATAHEVERTPKLISQGGDRYMVGIMLAGSGILVQDGRELVLREGDITIYDTARPFSLSFDDESKNFVICVPKDMLNLPQELVGELTATRLPDGSRTGALASQFLLHVPQALQTSFREANISIARTSVGLLETLLTMALGAERLEQDPHHVLLRKIREYIDDHLGSPELNPGQIALAHHISTRHLHGLFRSQGTTVSAYIRSQRLERCRRDLTNPALTDRPVSVIAARWGFIDAAHFSRVFRAHFGSTPREVRAQR</sequence>
<dbReference type="Proteomes" id="UP001500851">
    <property type="component" value="Unassembled WGS sequence"/>
</dbReference>
<dbReference type="EMBL" id="BAAAOB010000001">
    <property type="protein sequence ID" value="GAA1785326.1"/>
    <property type="molecule type" value="Genomic_DNA"/>
</dbReference>
<evidence type="ECO:0000256" key="2">
    <source>
        <dbReference type="ARBA" id="ARBA00023125"/>
    </source>
</evidence>
<evidence type="ECO:0000256" key="1">
    <source>
        <dbReference type="ARBA" id="ARBA00023015"/>
    </source>
</evidence>